<reference evidence="2 3" key="1">
    <citation type="submission" date="2024-09" db="EMBL/GenBank/DDBJ databases">
        <authorList>
            <person name="Lee S.D."/>
        </authorList>
    </citation>
    <scope>NUCLEOTIDE SEQUENCE [LARGE SCALE GENOMIC DNA]</scope>
    <source>
        <strain evidence="2 3">N8-3</strain>
    </source>
</reference>
<organism evidence="2 3">
    <name type="scientific">Streptacidiphilus cavernicola</name>
    <dbReference type="NCBI Taxonomy" id="3342716"/>
    <lineage>
        <taxon>Bacteria</taxon>
        <taxon>Bacillati</taxon>
        <taxon>Actinomycetota</taxon>
        <taxon>Actinomycetes</taxon>
        <taxon>Kitasatosporales</taxon>
        <taxon>Streptomycetaceae</taxon>
        <taxon>Streptacidiphilus</taxon>
    </lineage>
</organism>
<dbReference type="PROSITE" id="PS51257">
    <property type="entry name" value="PROKAR_LIPOPROTEIN"/>
    <property type="match status" value="1"/>
</dbReference>
<dbReference type="Proteomes" id="UP001592531">
    <property type="component" value="Unassembled WGS sequence"/>
</dbReference>
<protein>
    <recommendedName>
        <fullName evidence="4">Lipoprotein</fullName>
    </recommendedName>
</protein>
<evidence type="ECO:0000256" key="1">
    <source>
        <dbReference type="SAM" id="SignalP"/>
    </source>
</evidence>
<keyword evidence="3" id="KW-1185">Reference proteome</keyword>
<accession>A0ABV6W207</accession>
<evidence type="ECO:0000313" key="3">
    <source>
        <dbReference type="Proteomes" id="UP001592531"/>
    </source>
</evidence>
<keyword evidence="1" id="KW-0732">Signal</keyword>
<name>A0ABV6W207_9ACTN</name>
<dbReference type="EMBL" id="JBHFAB010000022">
    <property type="protein sequence ID" value="MFC1420039.1"/>
    <property type="molecule type" value="Genomic_DNA"/>
</dbReference>
<feature type="signal peptide" evidence="1">
    <location>
        <begin position="1"/>
        <end position="27"/>
    </location>
</feature>
<dbReference type="RefSeq" id="WP_380540489.1">
    <property type="nucleotide sequence ID" value="NZ_JBHFAB010000022.1"/>
</dbReference>
<comment type="caution">
    <text evidence="2">The sequence shown here is derived from an EMBL/GenBank/DDBJ whole genome shotgun (WGS) entry which is preliminary data.</text>
</comment>
<evidence type="ECO:0008006" key="4">
    <source>
        <dbReference type="Google" id="ProtNLM"/>
    </source>
</evidence>
<feature type="chain" id="PRO_5045651946" description="Lipoprotein" evidence="1">
    <location>
        <begin position="28"/>
        <end position="183"/>
    </location>
</feature>
<sequence>MRYRGASPRFLRAAAAVLLAAALPLLASGCSAGSDAGVQRTLPGVSRTTLSTSADGVTLSMKARNVDLRISDASVLVDPSGAAYLRLTVNNQGPATEHLALVSLAGGGQAVLKGGAALSGSLTTAGVLLGSGSSVGFGAPSGSKEPSVQLPADPSRKVGGTEPVMLVFGIAGLVHLDLPVRAA</sequence>
<gene>
    <name evidence="2" type="ORF">ACEZDE_25870</name>
</gene>
<proteinExistence type="predicted"/>
<evidence type="ECO:0000313" key="2">
    <source>
        <dbReference type="EMBL" id="MFC1420039.1"/>
    </source>
</evidence>